<organism evidence="8 9">
    <name type="scientific">Brachionus plicatilis</name>
    <name type="common">Marine rotifer</name>
    <name type="synonym">Brachionus muelleri</name>
    <dbReference type="NCBI Taxonomy" id="10195"/>
    <lineage>
        <taxon>Eukaryota</taxon>
        <taxon>Metazoa</taxon>
        <taxon>Spiralia</taxon>
        <taxon>Gnathifera</taxon>
        <taxon>Rotifera</taxon>
        <taxon>Eurotatoria</taxon>
        <taxon>Monogononta</taxon>
        <taxon>Pseudotrocha</taxon>
        <taxon>Ploima</taxon>
        <taxon>Brachionidae</taxon>
        <taxon>Brachionus</taxon>
    </lineage>
</organism>
<dbReference type="InterPro" id="IPR043472">
    <property type="entry name" value="Macro_dom-like"/>
</dbReference>
<evidence type="ECO:0000256" key="2">
    <source>
        <dbReference type="ARBA" id="ARBA00004906"/>
    </source>
</evidence>
<evidence type="ECO:0000256" key="4">
    <source>
        <dbReference type="ARBA" id="ARBA00022723"/>
    </source>
</evidence>
<keyword evidence="4 5" id="KW-0479">Metal-binding</keyword>
<dbReference type="PANTHER" id="PTHR12622">
    <property type="entry name" value="DELTEX-RELATED"/>
    <property type="match status" value="1"/>
</dbReference>
<gene>
    <name evidence="8" type="ORF">BpHYR1_037683</name>
</gene>
<dbReference type="InterPro" id="IPR039396">
    <property type="entry name" value="Deltex_C"/>
</dbReference>
<proteinExistence type="inferred from homology"/>
<dbReference type="InterPro" id="IPR039398">
    <property type="entry name" value="Deltex_fam"/>
</dbReference>
<sequence>MEDEESKETSVLQADTEHLSSLVYLELDTSKHCQINQEDAIIKQFILSNENVRQVFVLYGNRSILISLRSGELNTAPLVASITDSIRSEFGIHLNHTQPTSHLFLTCQMDDAKLGLLSADKSSSLKLIEAKSGLRLRKFKKKLFFSGLLFQFALLEQMFTDYQNHVVEPVDQSCHWLDKYEHSAHKLSVCVNNCQVYVFKADCSELNTDLVVNFTKPNLHPGYTGDGISRRIREKAGKQMQECLKKILQSRDANLQDGELCETKASGKLRCKHVIHSVCPQWSQHVQDKMGRADQIDTENLENLIQATFANILNLANSDKFCVYESMALPVSASALGGASDLPLEVFVHYFFSQLSDTKVDSAKKICVVSMEEATVAKMISLFKEYSDQCSTTLWALPRSPLGPLISELIPREQLSISCVQKSNSSESPSSSSSTSSISPVRVVNRRGQLRQQHHYPVSEGEIYVRKISEPCAGYERYRSIVVTFEIFDGVQSDNHPKPGYPYKGLVKRAYLPDVKEHMEILAFYKRALKSGILFKVEWSKKVSNYVVQLNSDVMLKT</sequence>
<dbReference type="Pfam" id="PF01661">
    <property type="entry name" value="Macro"/>
    <property type="match status" value="1"/>
</dbReference>
<name>A0A3M7QLB0_BRAPC</name>
<dbReference type="GO" id="GO:0007219">
    <property type="term" value="P:Notch signaling pathway"/>
    <property type="evidence" value="ECO:0007669"/>
    <property type="project" value="InterPro"/>
</dbReference>
<dbReference type="GO" id="GO:0005737">
    <property type="term" value="C:cytoplasm"/>
    <property type="evidence" value="ECO:0007669"/>
    <property type="project" value="UniProtKB-SubCell"/>
</dbReference>
<dbReference type="InterPro" id="IPR002589">
    <property type="entry name" value="Macro_dom"/>
</dbReference>
<dbReference type="SUPFAM" id="SSF52949">
    <property type="entry name" value="Macro domain-like"/>
    <property type="match status" value="1"/>
</dbReference>
<keyword evidence="9" id="KW-1185">Reference proteome</keyword>
<keyword evidence="5" id="KW-0862">Zinc</keyword>
<comment type="pathway">
    <text evidence="2 5">Protein modification; protein ubiquitination.</text>
</comment>
<feature type="non-terminal residue" evidence="8">
    <location>
        <position position="558"/>
    </location>
</feature>
<dbReference type="EC" id="2.3.2.27" evidence="5"/>
<dbReference type="GO" id="GO:0016874">
    <property type="term" value="F:ligase activity"/>
    <property type="evidence" value="ECO:0007669"/>
    <property type="project" value="UniProtKB-KW"/>
</dbReference>
<comment type="caution">
    <text evidence="8">The sequence shown here is derived from an EMBL/GenBank/DDBJ whole genome shotgun (WGS) entry which is preliminary data.</text>
</comment>
<comment type="subcellular location">
    <subcellularLocation>
        <location evidence="5">Cytoplasm</location>
    </subcellularLocation>
</comment>
<dbReference type="GO" id="GO:0008270">
    <property type="term" value="F:zinc ion binding"/>
    <property type="evidence" value="ECO:0007669"/>
    <property type="project" value="UniProtKB-KW"/>
</dbReference>
<comment type="similarity">
    <text evidence="5">Belongs to the Deltex family.</text>
</comment>
<keyword evidence="3 5" id="KW-0808">Transferase</keyword>
<dbReference type="OrthoDB" id="365077at2759"/>
<dbReference type="InterPro" id="IPR039399">
    <property type="entry name" value="Deltex_C_sf"/>
</dbReference>
<evidence type="ECO:0000256" key="1">
    <source>
        <dbReference type="ARBA" id="ARBA00000900"/>
    </source>
</evidence>
<evidence type="ECO:0000313" key="9">
    <source>
        <dbReference type="Proteomes" id="UP000276133"/>
    </source>
</evidence>
<evidence type="ECO:0000313" key="8">
    <source>
        <dbReference type="EMBL" id="RNA12072.1"/>
    </source>
</evidence>
<dbReference type="Proteomes" id="UP000276133">
    <property type="component" value="Unassembled WGS sequence"/>
</dbReference>
<dbReference type="GO" id="GO:0016567">
    <property type="term" value="P:protein ubiquitination"/>
    <property type="evidence" value="ECO:0007669"/>
    <property type="project" value="UniProtKB-UniRule"/>
</dbReference>
<comment type="catalytic activity">
    <reaction evidence="1 5">
        <text>S-ubiquitinyl-[E2 ubiquitin-conjugating enzyme]-L-cysteine + [acceptor protein]-L-lysine = [E2 ubiquitin-conjugating enzyme]-L-cysteine + N(6)-ubiquitinyl-[acceptor protein]-L-lysine.</text>
        <dbReference type="EC" id="2.3.2.27"/>
    </reaction>
</comment>
<evidence type="ECO:0000256" key="6">
    <source>
        <dbReference type="SAM" id="MobiDB-lite"/>
    </source>
</evidence>
<dbReference type="STRING" id="10195.A0A3M7QLB0"/>
<feature type="region of interest" description="Disordered" evidence="6">
    <location>
        <begin position="421"/>
        <end position="441"/>
    </location>
</feature>
<protein>
    <recommendedName>
        <fullName evidence="5">E3 ubiquitin-protein ligase</fullName>
        <ecNumber evidence="5">2.3.2.27</ecNumber>
    </recommendedName>
</protein>
<dbReference type="Pfam" id="PF18102">
    <property type="entry name" value="DTC"/>
    <property type="match status" value="1"/>
</dbReference>
<evidence type="ECO:0000259" key="7">
    <source>
        <dbReference type="PROSITE" id="PS51154"/>
    </source>
</evidence>
<evidence type="ECO:0000256" key="5">
    <source>
        <dbReference type="RuleBase" id="RU367105"/>
    </source>
</evidence>
<dbReference type="AlphaFoldDB" id="A0A3M7QLB0"/>
<dbReference type="GO" id="GO:0061630">
    <property type="term" value="F:ubiquitin protein ligase activity"/>
    <property type="evidence" value="ECO:0007669"/>
    <property type="project" value="UniProtKB-UniRule"/>
</dbReference>
<evidence type="ECO:0000256" key="3">
    <source>
        <dbReference type="ARBA" id="ARBA00022679"/>
    </source>
</evidence>
<accession>A0A3M7QLB0</accession>
<keyword evidence="8" id="KW-0436">Ligase</keyword>
<dbReference type="EMBL" id="REGN01005772">
    <property type="protein sequence ID" value="RNA12072.1"/>
    <property type="molecule type" value="Genomic_DNA"/>
</dbReference>
<keyword evidence="5" id="KW-0863">Zinc-finger</keyword>
<feature type="compositionally biased region" description="Low complexity" evidence="6">
    <location>
        <begin position="423"/>
        <end position="439"/>
    </location>
</feature>
<dbReference type="Gene3D" id="3.30.390.130">
    <property type="match status" value="1"/>
</dbReference>
<feature type="domain" description="Macro" evidence="7">
    <location>
        <begin position="183"/>
        <end position="387"/>
    </location>
</feature>
<dbReference type="PROSITE" id="PS51154">
    <property type="entry name" value="MACRO"/>
    <property type="match status" value="1"/>
</dbReference>
<dbReference type="UniPathway" id="UPA00143"/>
<keyword evidence="5" id="KW-0963">Cytoplasm</keyword>
<reference evidence="8 9" key="1">
    <citation type="journal article" date="2018" name="Sci. Rep.">
        <title>Genomic signatures of local adaptation to the degree of environmental predictability in rotifers.</title>
        <authorList>
            <person name="Franch-Gras L."/>
            <person name="Hahn C."/>
            <person name="Garcia-Roger E.M."/>
            <person name="Carmona M.J."/>
            <person name="Serra M."/>
            <person name="Gomez A."/>
        </authorList>
    </citation>
    <scope>NUCLEOTIDE SEQUENCE [LARGE SCALE GENOMIC DNA]</scope>
    <source>
        <strain evidence="8">HYR1</strain>
    </source>
</reference>
<dbReference type="Gene3D" id="3.40.220.10">
    <property type="entry name" value="Leucine Aminopeptidase, subunit E, domain 1"/>
    <property type="match status" value="1"/>
</dbReference>